<dbReference type="EMBL" id="SPUK01000026">
    <property type="protein sequence ID" value="TQV90512.1"/>
    <property type="molecule type" value="Genomic_DNA"/>
</dbReference>
<dbReference type="OrthoDB" id="3366093at2759"/>
<evidence type="ECO:0000313" key="2">
    <source>
        <dbReference type="EMBL" id="TQV90512.1"/>
    </source>
</evidence>
<comment type="caution">
    <text evidence="2">The sequence shown here is derived from an EMBL/GenBank/DDBJ whole genome shotgun (WGS) entry which is preliminary data.</text>
</comment>
<reference evidence="2 3" key="1">
    <citation type="journal article" date="2019" name="Appl. Microbiol. Biotechnol.">
        <title>Genome sequence of Isaria javanica and comparative genome analysis insights into family S53 peptidase evolution in fungal entomopathogens.</title>
        <authorList>
            <person name="Lin R."/>
            <person name="Zhang X."/>
            <person name="Xin B."/>
            <person name="Zou M."/>
            <person name="Gao Y."/>
            <person name="Qin F."/>
            <person name="Hu Q."/>
            <person name="Xie B."/>
            <person name="Cheng X."/>
        </authorList>
    </citation>
    <scope>NUCLEOTIDE SEQUENCE [LARGE SCALE GENOMIC DNA]</scope>
    <source>
        <strain evidence="2 3">IJ1G</strain>
    </source>
</reference>
<dbReference type="GO" id="GO:0005886">
    <property type="term" value="C:plasma membrane"/>
    <property type="evidence" value="ECO:0007669"/>
    <property type="project" value="InterPro"/>
</dbReference>
<protein>
    <submittedName>
        <fullName evidence="2">Uncharacterized protein</fullName>
    </submittedName>
</protein>
<keyword evidence="3" id="KW-1185">Reference proteome</keyword>
<evidence type="ECO:0000313" key="3">
    <source>
        <dbReference type="Proteomes" id="UP000315783"/>
    </source>
</evidence>
<proteinExistence type="predicted"/>
<dbReference type="GO" id="GO:0001402">
    <property type="term" value="P:signal transduction involved in filamentous growth"/>
    <property type="evidence" value="ECO:0007669"/>
    <property type="project" value="TreeGrafter"/>
</dbReference>
<dbReference type="GO" id="GO:0031505">
    <property type="term" value="P:fungal-type cell wall organization"/>
    <property type="evidence" value="ECO:0007669"/>
    <property type="project" value="TreeGrafter"/>
</dbReference>
<dbReference type="GO" id="GO:0006972">
    <property type="term" value="P:hyperosmotic response"/>
    <property type="evidence" value="ECO:0007669"/>
    <property type="project" value="TreeGrafter"/>
</dbReference>
<sequence>MVKSPGLVGAVTAVRLEPGLTGGVVGVLEVVGCMAGLPPAAEDIMSTLVGDTDSVDVDSAARVVLRNSRPPALRGAALPGSGATSRTSTASAVTLSSAGAVPTTILTEARSPTRGHPSEPVATPSQGLPRVILPNSSGGSSTNGRLIQLGFLFPLNYVFVSQHLQAAAQIFEVLPGALAHGTVQRSAIEVARLVPYDKRETAGYITTVAKLSGDDNLCFTLISWLGAVLTPTIAIQNLLSALPDELSANGAAIEGRAFIKLRTLQALIYHYEGGRHFENATEDLWCYVKENSSLPSTSSILDDDWLVIKSISGKLPLPDSNGPHLIFHRVIMLHRMMANRDDLHSYNIQPTLGLPDRYLDLQDEIKYINFCQIYFMIADFPPSDREFNLLDLIKAPLETNRTITNTNWKQWRSAAIAFAQTCPGLWDDHSWLEESDWFLRR</sequence>
<dbReference type="GO" id="GO:0005034">
    <property type="term" value="F:osmosensor activity"/>
    <property type="evidence" value="ECO:0007669"/>
    <property type="project" value="InterPro"/>
</dbReference>
<dbReference type="GO" id="GO:0005576">
    <property type="term" value="C:extracellular region"/>
    <property type="evidence" value="ECO:0007669"/>
    <property type="project" value="TreeGrafter"/>
</dbReference>
<dbReference type="GO" id="GO:0030010">
    <property type="term" value="P:establishment of cell polarity"/>
    <property type="evidence" value="ECO:0007669"/>
    <property type="project" value="TreeGrafter"/>
</dbReference>
<accession>A0A545VJI5</accession>
<feature type="region of interest" description="Disordered" evidence="1">
    <location>
        <begin position="110"/>
        <end position="129"/>
    </location>
</feature>
<dbReference type="InterPro" id="IPR039295">
    <property type="entry name" value="MSB2"/>
</dbReference>
<dbReference type="GO" id="GO:0009986">
    <property type="term" value="C:cell surface"/>
    <property type="evidence" value="ECO:0007669"/>
    <property type="project" value="TreeGrafter"/>
</dbReference>
<dbReference type="Proteomes" id="UP000315783">
    <property type="component" value="Unassembled WGS sequence"/>
</dbReference>
<dbReference type="AlphaFoldDB" id="A0A545VJI5"/>
<name>A0A545VJI5_9HYPO</name>
<dbReference type="GO" id="GO:0030427">
    <property type="term" value="C:site of polarized growth"/>
    <property type="evidence" value="ECO:0007669"/>
    <property type="project" value="TreeGrafter"/>
</dbReference>
<organism evidence="2 3">
    <name type="scientific">Cordyceps javanica</name>
    <dbReference type="NCBI Taxonomy" id="43265"/>
    <lineage>
        <taxon>Eukaryota</taxon>
        <taxon>Fungi</taxon>
        <taxon>Dikarya</taxon>
        <taxon>Ascomycota</taxon>
        <taxon>Pezizomycotina</taxon>
        <taxon>Sordariomycetes</taxon>
        <taxon>Hypocreomycetidae</taxon>
        <taxon>Hypocreales</taxon>
        <taxon>Cordycipitaceae</taxon>
        <taxon>Cordyceps</taxon>
    </lineage>
</organism>
<gene>
    <name evidence="2" type="ORF">IF1G_10835</name>
</gene>
<evidence type="ECO:0000256" key="1">
    <source>
        <dbReference type="SAM" id="MobiDB-lite"/>
    </source>
</evidence>
<dbReference type="GO" id="GO:0007232">
    <property type="term" value="P:osmosensory signaling pathway via Sho1 osmosensor"/>
    <property type="evidence" value="ECO:0007669"/>
    <property type="project" value="InterPro"/>
</dbReference>
<dbReference type="PANTHER" id="PTHR35778:SF1">
    <property type="entry name" value="SIGNALING MUCIN HKR1-RELATED"/>
    <property type="match status" value="1"/>
</dbReference>
<dbReference type="PANTHER" id="PTHR35778">
    <property type="entry name" value="SIGNALING MUCIN HKR1-RELATED"/>
    <property type="match status" value="1"/>
</dbReference>